<feature type="compositionally biased region" description="Low complexity" evidence="1">
    <location>
        <begin position="31"/>
        <end position="41"/>
    </location>
</feature>
<protein>
    <submittedName>
        <fullName evidence="3">Uncharacterized protein LOC108667606</fullName>
    </submittedName>
</protein>
<keyword evidence="2" id="KW-1185">Reference proteome</keyword>
<dbReference type="KEGG" id="hazt:108667606"/>
<evidence type="ECO:0000313" key="2">
    <source>
        <dbReference type="Proteomes" id="UP000694843"/>
    </source>
</evidence>
<dbReference type="AlphaFoldDB" id="A0A8B7N9M4"/>
<dbReference type="RefSeq" id="XP_018010139.1">
    <property type="nucleotide sequence ID" value="XM_018154650.1"/>
</dbReference>
<feature type="compositionally biased region" description="Basic and acidic residues" evidence="1">
    <location>
        <begin position="46"/>
        <end position="55"/>
    </location>
</feature>
<feature type="region of interest" description="Disordered" evidence="1">
    <location>
        <begin position="211"/>
        <end position="356"/>
    </location>
</feature>
<gene>
    <name evidence="3" type="primary">LOC108667606</name>
</gene>
<proteinExistence type="predicted"/>
<evidence type="ECO:0000256" key="1">
    <source>
        <dbReference type="SAM" id="MobiDB-lite"/>
    </source>
</evidence>
<name>A0A8B7N9M4_HYAAZ</name>
<feature type="non-terminal residue" evidence="3">
    <location>
        <position position="356"/>
    </location>
</feature>
<dbReference type="GeneID" id="108667606"/>
<sequence>MAAALPPANDEDEWSDVSGDDSFGSNKAYVPDGSPSSSSCDSDCEVEQRPRKNVHDPTSTTPETAKQSKQKGTKSGTSSKEPSQEPDQEQSKDPSQDSSLPGKEDGDEEMSEDANPIGGVKAYSRTRGKKKDGCSWACMIPVCESMSLPKHMRRHYEKAHGFSEEASVGMNRLHRRVDNIHKIKETAPTLNVRQIVRRVKEITDSSAVEVSIDKRQGDSSPSSLDISVANHSDESSLSSVMEVTVAASSGPVLENRQEESSSSLDISFDNPSENSASSIDVTVDEDRMAAAVQDNNSSEAARGPDSPSMSSYSYEDEPPCSARDLSNARKLMHKKTRPSAEGGPKETLHNKVEELK</sequence>
<organism evidence="2 3">
    <name type="scientific">Hyalella azteca</name>
    <name type="common">Amphipod</name>
    <dbReference type="NCBI Taxonomy" id="294128"/>
    <lineage>
        <taxon>Eukaryota</taxon>
        <taxon>Metazoa</taxon>
        <taxon>Ecdysozoa</taxon>
        <taxon>Arthropoda</taxon>
        <taxon>Crustacea</taxon>
        <taxon>Multicrustacea</taxon>
        <taxon>Malacostraca</taxon>
        <taxon>Eumalacostraca</taxon>
        <taxon>Peracarida</taxon>
        <taxon>Amphipoda</taxon>
        <taxon>Senticaudata</taxon>
        <taxon>Talitrida</taxon>
        <taxon>Talitroidea</taxon>
        <taxon>Hyalellidae</taxon>
        <taxon>Hyalella</taxon>
    </lineage>
</organism>
<feature type="compositionally biased region" description="Basic and acidic residues" evidence="1">
    <location>
        <begin position="343"/>
        <end position="356"/>
    </location>
</feature>
<dbReference type="Proteomes" id="UP000694843">
    <property type="component" value="Unplaced"/>
</dbReference>
<accession>A0A8B7N9M4</accession>
<feature type="compositionally biased region" description="Acidic residues" evidence="1">
    <location>
        <begin position="9"/>
        <end position="19"/>
    </location>
</feature>
<reference evidence="3" key="1">
    <citation type="submission" date="2025-08" db="UniProtKB">
        <authorList>
            <consortium name="RefSeq"/>
        </authorList>
    </citation>
    <scope>IDENTIFICATION</scope>
    <source>
        <tissue evidence="3">Whole organism</tissue>
    </source>
</reference>
<feature type="region of interest" description="Disordered" evidence="1">
    <location>
        <begin position="1"/>
        <end position="126"/>
    </location>
</feature>
<feature type="compositionally biased region" description="Polar residues" evidence="1">
    <location>
        <begin position="260"/>
        <end position="280"/>
    </location>
</feature>
<feature type="compositionally biased region" description="Polar residues" evidence="1">
    <location>
        <begin position="56"/>
        <end position="65"/>
    </location>
</feature>
<evidence type="ECO:0000313" key="3">
    <source>
        <dbReference type="RefSeq" id="XP_018010139.1"/>
    </source>
</evidence>